<dbReference type="GO" id="GO:0005737">
    <property type="term" value="C:cytoplasm"/>
    <property type="evidence" value="ECO:0007669"/>
    <property type="project" value="UniProtKB-SubCell"/>
</dbReference>
<dbReference type="Proteomes" id="UP000184368">
    <property type="component" value="Unassembled WGS sequence"/>
</dbReference>
<dbReference type="InterPro" id="IPR012312">
    <property type="entry name" value="Hemerythrin-like"/>
</dbReference>
<reference evidence="7 8" key="1">
    <citation type="submission" date="2016-11" db="EMBL/GenBank/DDBJ databases">
        <authorList>
            <person name="Jaros S."/>
            <person name="Januszkiewicz K."/>
            <person name="Wedrychowicz H."/>
        </authorList>
    </citation>
    <scope>NUCLEOTIDE SEQUENCE [LARGE SCALE GENOMIC DNA]</scope>
    <source>
        <strain evidence="7 8">DSM 26897</strain>
    </source>
</reference>
<evidence type="ECO:0000313" key="7">
    <source>
        <dbReference type="EMBL" id="SHE90425.1"/>
    </source>
</evidence>
<dbReference type="RefSeq" id="WP_073040908.1">
    <property type="nucleotide sequence ID" value="NZ_FQUO01000003.1"/>
</dbReference>
<dbReference type="InterPro" id="IPR019903">
    <property type="entry name" value="RIC_family"/>
</dbReference>
<evidence type="ECO:0000256" key="4">
    <source>
        <dbReference type="ARBA" id="ARBA00023004"/>
    </source>
</evidence>
<dbReference type="PANTHER" id="PTHR36438">
    <property type="entry name" value="IRON-SULFUR CLUSTER REPAIR PROTEIN YTFE"/>
    <property type="match status" value="1"/>
</dbReference>
<organism evidence="7 8">
    <name type="scientific">Cnuella takakiae</name>
    <dbReference type="NCBI Taxonomy" id="1302690"/>
    <lineage>
        <taxon>Bacteria</taxon>
        <taxon>Pseudomonadati</taxon>
        <taxon>Bacteroidota</taxon>
        <taxon>Chitinophagia</taxon>
        <taxon>Chitinophagales</taxon>
        <taxon>Chitinophagaceae</taxon>
        <taxon>Cnuella</taxon>
    </lineage>
</organism>
<name>A0A1M4XAJ5_9BACT</name>
<dbReference type="AlphaFoldDB" id="A0A1M4XAJ5"/>
<dbReference type="Gene3D" id="1.20.120.520">
    <property type="entry name" value="nmb1532 protein domain like"/>
    <property type="match status" value="1"/>
</dbReference>
<comment type="subcellular location">
    <subcellularLocation>
        <location evidence="1">Cytoplasm</location>
    </subcellularLocation>
</comment>
<dbReference type="GO" id="GO:0046872">
    <property type="term" value="F:metal ion binding"/>
    <property type="evidence" value="ECO:0007669"/>
    <property type="project" value="UniProtKB-KW"/>
</dbReference>
<evidence type="ECO:0000256" key="2">
    <source>
        <dbReference type="ARBA" id="ARBA00022490"/>
    </source>
</evidence>
<dbReference type="OrthoDB" id="9797132at2"/>
<evidence type="ECO:0000259" key="6">
    <source>
        <dbReference type="Pfam" id="PF10006"/>
    </source>
</evidence>
<evidence type="ECO:0000259" key="5">
    <source>
        <dbReference type="Pfam" id="PF01814"/>
    </source>
</evidence>
<dbReference type="EMBL" id="FQUO01000003">
    <property type="protein sequence ID" value="SHE90425.1"/>
    <property type="molecule type" value="Genomic_DNA"/>
</dbReference>
<keyword evidence="4" id="KW-0408">Iron</keyword>
<accession>A0A1M4XAJ5</accession>
<dbReference type="Pfam" id="PF10006">
    <property type="entry name" value="DUF2249"/>
    <property type="match status" value="1"/>
</dbReference>
<proteinExistence type="predicted"/>
<dbReference type="CDD" id="cd12108">
    <property type="entry name" value="Hr-like"/>
    <property type="match status" value="1"/>
</dbReference>
<dbReference type="Pfam" id="PF01814">
    <property type="entry name" value="Hemerythrin"/>
    <property type="match status" value="1"/>
</dbReference>
<evidence type="ECO:0000256" key="3">
    <source>
        <dbReference type="ARBA" id="ARBA00022723"/>
    </source>
</evidence>
<feature type="domain" description="DUF2249" evidence="6">
    <location>
        <begin position="15"/>
        <end position="83"/>
    </location>
</feature>
<evidence type="ECO:0000256" key="1">
    <source>
        <dbReference type="ARBA" id="ARBA00004496"/>
    </source>
</evidence>
<feature type="domain" description="Hemerythrin-like" evidence="5">
    <location>
        <begin position="166"/>
        <end position="313"/>
    </location>
</feature>
<dbReference type="STRING" id="1302690.BUE76_05895"/>
<dbReference type="NCBIfam" id="TIGR03652">
    <property type="entry name" value="FeS_repair_RIC"/>
    <property type="match status" value="1"/>
</dbReference>
<dbReference type="Pfam" id="PF04405">
    <property type="entry name" value="ScdA_N"/>
    <property type="match status" value="1"/>
</dbReference>
<keyword evidence="8" id="KW-1185">Reference proteome</keyword>
<dbReference type="PANTHER" id="PTHR36438:SF1">
    <property type="entry name" value="IRON-SULFUR CLUSTER REPAIR PROTEIN YTFE"/>
    <property type="match status" value="1"/>
</dbReference>
<evidence type="ECO:0000313" key="8">
    <source>
        <dbReference type="Proteomes" id="UP000184368"/>
    </source>
</evidence>
<sequence length="327" mass="37037">MPVLETPFDSEILILNVTVLEPRMKHPTIFQQFDALAQGDAFRILNDHDPKPLYYQMIAERGNIFSWQYLEQGPQRWIVEIKKHAPGETVGELAAKDVRKAEVFKKYGIDFCCGGKKSLAQACAEAGVSEAEVAAALENAGKERSVADTAAFNRWDADFLADYIYNQHHNYYYEEGPVLNELVDKVTARHSDHAPELKQVQLIWRQLSAELNTHFLKEERIVFPFIKALVKARKTGDLNELQAYPSIQEPIQVMESDHEAAGDLLAALRKLTNGFTPPQGACNSFQLLYQKLADLEADLHQHIHLENNILFPKGLQLERDLRTALTA</sequence>
<protein>
    <submittedName>
        <fullName evidence="7">Regulator of cell morphogenesis and NO signaling</fullName>
    </submittedName>
</protein>
<keyword evidence="2" id="KW-0963">Cytoplasm</keyword>
<keyword evidence="3" id="KW-0479">Metal-binding</keyword>
<gene>
    <name evidence="7" type="ORF">SAMN05444008_103302</name>
</gene>
<dbReference type="InterPro" id="IPR018720">
    <property type="entry name" value="DUF2249"/>
</dbReference>